<dbReference type="InterPro" id="IPR003849">
    <property type="entry name" value="Preprotein_translocase_YajC"/>
</dbReference>
<evidence type="ECO:0000256" key="5">
    <source>
        <dbReference type="ARBA" id="ARBA00022692"/>
    </source>
</evidence>
<evidence type="ECO:0000256" key="8">
    <source>
        <dbReference type="ARBA" id="ARBA00023010"/>
    </source>
</evidence>
<comment type="similarity">
    <text evidence="2">Belongs to the YajC family.</text>
</comment>
<dbReference type="SMART" id="SM01323">
    <property type="entry name" value="YajC"/>
    <property type="match status" value="1"/>
</dbReference>
<sequence length="151" mass="16054">MLVLPLLLLVVMMIFMWRSNKKRQEQQQEMRQQLVPGTEVMTQAGIYGTIVEVDTDNNVATIESGPGTVLRVHSATIVNVVTPTVPDDASALTDDDAALDDNDSLTGAYDEHAGDPYAADSTDADATDAESADLGSTDTDAADDADGKPKL</sequence>
<evidence type="ECO:0000256" key="6">
    <source>
        <dbReference type="ARBA" id="ARBA00022927"/>
    </source>
</evidence>
<reference evidence="12" key="1">
    <citation type="journal article" date="2019" name="Int. J. Syst. Evol. Microbiol.">
        <title>The Global Catalogue of Microorganisms (GCM) 10K type strain sequencing project: providing services to taxonomists for standard genome sequencing and annotation.</title>
        <authorList>
            <consortium name="The Broad Institute Genomics Platform"/>
            <consortium name="The Broad Institute Genome Sequencing Center for Infectious Disease"/>
            <person name="Wu L."/>
            <person name="Ma J."/>
        </authorList>
    </citation>
    <scope>NUCLEOTIDE SEQUENCE [LARGE SCALE GENOMIC DNA]</scope>
    <source>
        <strain evidence="12">TISTR 1514</strain>
    </source>
</reference>
<keyword evidence="12" id="KW-1185">Reference proteome</keyword>
<dbReference type="Proteomes" id="UP001597492">
    <property type="component" value="Unassembled WGS sequence"/>
</dbReference>
<dbReference type="NCBIfam" id="TIGR00739">
    <property type="entry name" value="yajC"/>
    <property type="match status" value="1"/>
</dbReference>
<evidence type="ECO:0000256" key="1">
    <source>
        <dbReference type="ARBA" id="ARBA00004162"/>
    </source>
</evidence>
<feature type="region of interest" description="Disordered" evidence="10">
    <location>
        <begin position="85"/>
        <end position="151"/>
    </location>
</feature>
<dbReference type="Pfam" id="PF02699">
    <property type="entry name" value="YajC"/>
    <property type="match status" value="1"/>
</dbReference>
<accession>A0ABW5V0V8</accession>
<keyword evidence="3" id="KW-0813">Transport</keyword>
<keyword evidence="9" id="KW-0472">Membrane</keyword>
<proteinExistence type="inferred from homology"/>
<organism evidence="11 12">
    <name type="scientific">Gulosibacter faecalis</name>
    <dbReference type="NCBI Taxonomy" id="272240"/>
    <lineage>
        <taxon>Bacteria</taxon>
        <taxon>Bacillati</taxon>
        <taxon>Actinomycetota</taxon>
        <taxon>Actinomycetes</taxon>
        <taxon>Micrococcales</taxon>
        <taxon>Microbacteriaceae</taxon>
        <taxon>Gulosibacter</taxon>
    </lineage>
</organism>
<dbReference type="RefSeq" id="WP_187325715.1">
    <property type="nucleotide sequence ID" value="NZ_JBHUNE010000008.1"/>
</dbReference>
<comment type="subcellular location">
    <subcellularLocation>
        <location evidence="1">Cell membrane</location>
        <topology evidence="1">Single-pass membrane protein</topology>
    </subcellularLocation>
</comment>
<evidence type="ECO:0000256" key="2">
    <source>
        <dbReference type="ARBA" id="ARBA00006742"/>
    </source>
</evidence>
<keyword evidence="4" id="KW-1003">Cell membrane</keyword>
<evidence type="ECO:0000313" key="11">
    <source>
        <dbReference type="EMBL" id="MFD2758938.1"/>
    </source>
</evidence>
<evidence type="ECO:0000256" key="7">
    <source>
        <dbReference type="ARBA" id="ARBA00022989"/>
    </source>
</evidence>
<keyword evidence="6" id="KW-0653">Protein transport</keyword>
<feature type="compositionally biased region" description="Acidic residues" evidence="10">
    <location>
        <begin position="93"/>
        <end position="103"/>
    </location>
</feature>
<comment type="caution">
    <text evidence="11">The sequence shown here is derived from an EMBL/GenBank/DDBJ whole genome shotgun (WGS) entry which is preliminary data.</text>
</comment>
<name>A0ABW5V0V8_9MICO</name>
<keyword evidence="5" id="KW-0812">Transmembrane</keyword>
<dbReference type="PANTHER" id="PTHR33909">
    <property type="entry name" value="SEC TRANSLOCON ACCESSORY COMPLEX SUBUNIT YAJC"/>
    <property type="match status" value="1"/>
</dbReference>
<feature type="compositionally biased region" description="Acidic residues" evidence="10">
    <location>
        <begin position="122"/>
        <end position="131"/>
    </location>
</feature>
<dbReference type="PANTHER" id="PTHR33909:SF1">
    <property type="entry name" value="SEC TRANSLOCON ACCESSORY COMPLEX SUBUNIT YAJC"/>
    <property type="match status" value="1"/>
</dbReference>
<protein>
    <submittedName>
        <fullName evidence="11">Preprotein translocase subunit YajC</fullName>
    </submittedName>
</protein>
<evidence type="ECO:0000313" key="12">
    <source>
        <dbReference type="Proteomes" id="UP001597492"/>
    </source>
</evidence>
<gene>
    <name evidence="11" type="primary">yajC</name>
    <name evidence="11" type="ORF">ACFSW7_11170</name>
</gene>
<dbReference type="EMBL" id="JBHUNE010000008">
    <property type="protein sequence ID" value="MFD2758938.1"/>
    <property type="molecule type" value="Genomic_DNA"/>
</dbReference>
<evidence type="ECO:0000256" key="4">
    <source>
        <dbReference type="ARBA" id="ARBA00022475"/>
    </source>
</evidence>
<evidence type="ECO:0000256" key="9">
    <source>
        <dbReference type="ARBA" id="ARBA00023136"/>
    </source>
</evidence>
<keyword evidence="7" id="KW-1133">Transmembrane helix</keyword>
<keyword evidence="8" id="KW-0811">Translocation</keyword>
<evidence type="ECO:0000256" key="3">
    <source>
        <dbReference type="ARBA" id="ARBA00022448"/>
    </source>
</evidence>
<evidence type="ECO:0000256" key="10">
    <source>
        <dbReference type="SAM" id="MobiDB-lite"/>
    </source>
</evidence>